<evidence type="ECO:0000313" key="3">
    <source>
        <dbReference type="Proteomes" id="UP000809273"/>
    </source>
</evidence>
<dbReference type="PANTHER" id="PTHR13754">
    <property type="entry name" value="METALLO-BETA-LACTAMASE SUPERFAMILY PROTEIN"/>
    <property type="match status" value="1"/>
</dbReference>
<dbReference type="InterPro" id="IPR001279">
    <property type="entry name" value="Metallo-B-lactamas"/>
</dbReference>
<dbReference type="AlphaFoldDB" id="A0A9D8PND8"/>
<dbReference type="GO" id="GO:0016740">
    <property type="term" value="F:transferase activity"/>
    <property type="evidence" value="ECO:0007669"/>
    <property type="project" value="TreeGrafter"/>
</dbReference>
<reference evidence="2" key="2">
    <citation type="submission" date="2021-01" db="EMBL/GenBank/DDBJ databases">
        <authorList>
            <person name="Hahn C.R."/>
            <person name="Youssef N.H."/>
            <person name="Elshahed M."/>
        </authorList>
    </citation>
    <scope>NUCLEOTIDE SEQUENCE</scope>
    <source>
        <strain evidence="2">Zod_Metabat.24</strain>
    </source>
</reference>
<dbReference type="PANTHER" id="PTHR13754:SF18">
    <property type="entry name" value="7,8-DIHYDROPTERIN-6-METHYL-4-(BETA-D-RIBOFURANOSYL)-AMINOBENZENE-5'-PHOSPHATE SYNTHASE"/>
    <property type="match status" value="1"/>
</dbReference>
<comment type="caution">
    <text evidence="2">The sequence shown here is derived from an EMBL/GenBank/DDBJ whole genome shotgun (WGS) entry which is preliminary data.</text>
</comment>
<dbReference type="InterPro" id="IPR052926">
    <property type="entry name" value="Metallo-beta-lactamase_dom"/>
</dbReference>
<feature type="domain" description="Metallo-beta-lactamase" evidence="1">
    <location>
        <begin position="57"/>
        <end position="158"/>
    </location>
</feature>
<dbReference type="CDD" id="cd07713">
    <property type="entry name" value="DHPS-like_MBL-fold"/>
    <property type="match status" value="1"/>
</dbReference>
<organism evidence="2 3">
    <name type="scientific">Candidatus Zymogenus saltonus</name>
    <dbReference type="NCBI Taxonomy" id="2844893"/>
    <lineage>
        <taxon>Bacteria</taxon>
        <taxon>Deltaproteobacteria</taxon>
        <taxon>Candidatus Zymogenia</taxon>
        <taxon>Candidatus Zymogeniales</taxon>
        <taxon>Candidatus Zymogenaceae</taxon>
        <taxon>Candidatus Zymogenus</taxon>
    </lineage>
</organism>
<dbReference type="SUPFAM" id="SSF56281">
    <property type="entry name" value="Metallo-hydrolase/oxidoreductase"/>
    <property type="match status" value="1"/>
</dbReference>
<protein>
    <submittedName>
        <fullName evidence="2">MBL fold metallo-hydrolase</fullName>
    </submittedName>
</protein>
<accession>A0A9D8PND8</accession>
<proteinExistence type="predicted"/>
<evidence type="ECO:0000259" key="1">
    <source>
        <dbReference type="Pfam" id="PF00753"/>
    </source>
</evidence>
<dbReference type="Pfam" id="PF00753">
    <property type="entry name" value="Lactamase_B"/>
    <property type="match status" value="1"/>
</dbReference>
<gene>
    <name evidence="2" type="ORF">JW984_04845</name>
</gene>
<dbReference type="EMBL" id="JAFGIX010000023">
    <property type="protein sequence ID" value="MBN1572508.1"/>
    <property type="molecule type" value="Genomic_DNA"/>
</dbReference>
<dbReference type="InterPro" id="IPR041712">
    <property type="entry name" value="DHPS-like_MBL-fold"/>
</dbReference>
<dbReference type="InterPro" id="IPR036866">
    <property type="entry name" value="RibonucZ/Hydroxyglut_hydro"/>
</dbReference>
<name>A0A9D8PND8_9DELT</name>
<evidence type="ECO:0000313" key="2">
    <source>
        <dbReference type="EMBL" id="MBN1572508.1"/>
    </source>
</evidence>
<reference evidence="2" key="1">
    <citation type="journal article" date="2021" name="Environ. Microbiol.">
        <title>Genomic characterization of three novel Desulfobacterota classes expand the metabolic and phylogenetic diversity of the phylum.</title>
        <authorList>
            <person name="Murphy C.L."/>
            <person name="Biggerstaff J."/>
            <person name="Eichhorn A."/>
            <person name="Ewing E."/>
            <person name="Shahan R."/>
            <person name="Soriano D."/>
            <person name="Stewart S."/>
            <person name="VanMol K."/>
            <person name="Walker R."/>
            <person name="Walters P."/>
            <person name="Elshahed M.S."/>
            <person name="Youssef N.H."/>
        </authorList>
    </citation>
    <scope>NUCLEOTIDE SEQUENCE</scope>
    <source>
        <strain evidence="2">Zod_Metabat.24</strain>
    </source>
</reference>
<sequence>MSVSLKEVDKVEITTLQDNYIDLVSRDNTAVVFRAMPLKDMEVKNSVLAEHGFSSLVTLTSGDSARSMIFDFGFSENGAAFNAEALSIDLSGVEAYALSHGHMDHFGGMVKLARLTGKKADLVLHPECFRKPRYIKVTEDFKVAFPSFTRDMPKEAGLNAVETKEPYQLLNDTLLFLGEIPRKTDFEKGMPNVYYEKDGVETPDDIIEDTAIVANLKGKGLVILSGCAHSGIVNTVNYAKEVTGVDKVHVIMGGFHLTGPDMAPAVAPTIKGLKGFNPDYVIPTHCTGRDSIMKIEAEMPDKFILNMSGTKLTFAA</sequence>
<dbReference type="Proteomes" id="UP000809273">
    <property type="component" value="Unassembled WGS sequence"/>
</dbReference>
<dbReference type="Gene3D" id="3.60.15.10">
    <property type="entry name" value="Ribonuclease Z/Hydroxyacylglutathione hydrolase-like"/>
    <property type="match status" value="1"/>
</dbReference>